<evidence type="ECO:0000313" key="2">
    <source>
        <dbReference type="Proteomes" id="UP000664034"/>
    </source>
</evidence>
<proteinExistence type="predicted"/>
<protein>
    <submittedName>
        <fullName evidence="1">Uncharacterized protein</fullName>
    </submittedName>
</protein>
<gene>
    <name evidence="1" type="ORF">J2I47_06805</name>
</gene>
<sequence>MLTITLKPAQDLRSHELAALYDLARRTGFPLADNYIESAHFVHKPTVVMAYRNRQLLGFQSYNTYKLHTPFFRGTVPFIYGGLAFQDYALAGRGLGYRLSRYYMRHTLGRLFFLRRYAFAIRTPTPRLMQILAVQHELVHFKNGRLTPDVLQFALQFVRNVRRFDYSIDDRLVVRGEPVHADITDQWARLFQASDEAYNQLAYEADLVRVEGEKRYLTGNYLLLLGHSSVRQLIQSLRV</sequence>
<dbReference type="EMBL" id="JAFMYV010000002">
    <property type="protein sequence ID" value="MBO0936252.1"/>
    <property type="molecule type" value="Genomic_DNA"/>
</dbReference>
<dbReference type="Proteomes" id="UP000664034">
    <property type="component" value="Unassembled WGS sequence"/>
</dbReference>
<evidence type="ECO:0000313" key="1">
    <source>
        <dbReference type="EMBL" id="MBO0936252.1"/>
    </source>
</evidence>
<reference evidence="1" key="1">
    <citation type="submission" date="2021-03" db="EMBL/GenBank/DDBJ databases">
        <title>Fibrella sp. HMF5335 genome sequencing and assembly.</title>
        <authorList>
            <person name="Kang H."/>
            <person name="Kim H."/>
            <person name="Bae S."/>
            <person name="Joh K."/>
        </authorList>
    </citation>
    <scope>NUCLEOTIDE SEQUENCE</scope>
    <source>
        <strain evidence="1">HMF5335</strain>
    </source>
</reference>
<organism evidence="1 2">
    <name type="scientific">Fibrella rubiginis</name>
    <dbReference type="NCBI Taxonomy" id="2817060"/>
    <lineage>
        <taxon>Bacteria</taxon>
        <taxon>Pseudomonadati</taxon>
        <taxon>Bacteroidota</taxon>
        <taxon>Cytophagia</taxon>
        <taxon>Cytophagales</taxon>
        <taxon>Spirosomataceae</taxon>
        <taxon>Fibrella</taxon>
    </lineage>
</organism>
<dbReference type="AlphaFoldDB" id="A0A939GBZ9"/>
<comment type="caution">
    <text evidence="1">The sequence shown here is derived from an EMBL/GenBank/DDBJ whole genome shotgun (WGS) entry which is preliminary data.</text>
</comment>
<keyword evidence="2" id="KW-1185">Reference proteome</keyword>
<dbReference type="RefSeq" id="WP_207363784.1">
    <property type="nucleotide sequence ID" value="NZ_JAFMYV010000002.1"/>
</dbReference>
<accession>A0A939GBZ9</accession>
<name>A0A939GBZ9_9BACT</name>